<dbReference type="GO" id="GO:0016787">
    <property type="term" value="F:hydrolase activity"/>
    <property type="evidence" value="ECO:0007669"/>
    <property type="project" value="UniProtKB-KW"/>
</dbReference>
<accession>A0A4D7BVZ9</accession>
<dbReference type="SUPFAM" id="SSF56281">
    <property type="entry name" value="Metallo-hydrolase/oxidoreductase"/>
    <property type="match status" value="1"/>
</dbReference>
<reference evidence="4" key="1">
    <citation type="submission" date="2019-04" db="EMBL/GenBank/DDBJ databases">
        <title>Complete genome sequence of Sphingomonas sp. W1-2-3.</title>
        <authorList>
            <person name="Im W.T."/>
        </authorList>
    </citation>
    <scope>NUCLEOTIDE SEQUENCE [LARGE SCALE GENOMIC DNA]</scope>
    <source>
        <strain evidence="4">W1-2-3</strain>
    </source>
</reference>
<feature type="compositionally biased region" description="Basic and acidic residues" evidence="1">
    <location>
        <begin position="173"/>
        <end position="184"/>
    </location>
</feature>
<evidence type="ECO:0000313" key="4">
    <source>
        <dbReference type="Proteomes" id="UP000298714"/>
    </source>
</evidence>
<dbReference type="InterPro" id="IPR001279">
    <property type="entry name" value="Metallo-B-lactamas"/>
</dbReference>
<evidence type="ECO:0000313" key="3">
    <source>
        <dbReference type="EMBL" id="QCI79649.1"/>
    </source>
</evidence>
<dbReference type="RefSeq" id="WP_222872469.1">
    <property type="nucleotide sequence ID" value="NZ_CP039704.1"/>
</dbReference>
<dbReference type="Gene3D" id="3.60.15.10">
    <property type="entry name" value="Ribonuclease Z/Hydroxyacylglutathione hydrolase-like"/>
    <property type="match status" value="1"/>
</dbReference>
<dbReference type="KEGG" id="hgn:E6W36_09215"/>
<feature type="domain" description="Metallo-beta-lactamase" evidence="2">
    <location>
        <begin position="34"/>
        <end position="196"/>
    </location>
</feature>
<name>A0A4D7BVZ9_9SPHN</name>
<protein>
    <submittedName>
        <fullName evidence="3">MBL fold metallo-hydrolase</fullName>
    </submittedName>
</protein>
<dbReference type="InterPro" id="IPR036866">
    <property type="entry name" value="RibonucZ/Hydroxyglut_hydro"/>
</dbReference>
<dbReference type="SMART" id="SM00849">
    <property type="entry name" value="Lactamase_B"/>
    <property type="match status" value="1"/>
</dbReference>
<proteinExistence type="predicted"/>
<organism evidence="3 4">
    <name type="scientific">Hankyongella ginsenosidimutans</name>
    <dbReference type="NCBI Taxonomy" id="1763828"/>
    <lineage>
        <taxon>Bacteria</taxon>
        <taxon>Pseudomonadati</taxon>
        <taxon>Pseudomonadota</taxon>
        <taxon>Alphaproteobacteria</taxon>
        <taxon>Sphingomonadales</taxon>
        <taxon>Sphingomonadaceae</taxon>
        <taxon>Hankyongella</taxon>
    </lineage>
</organism>
<feature type="region of interest" description="Disordered" evidence="1">
    <location>
        <begin position="128"/>
        <end position="196"/>
    </location>
</feature>
<dbReference type="Proteomes" id="UP000298714">
    <property type="component" value="Chromosome"/>
</dbReference>
<dbReference type="AlphaFoldDB" id="A0A4D7BVZ9"/>
<dbReference type="EMBL" id="CP039704">
    <property type="protein sequence ID" value="QCI79649.1"/>
    <property type="molecule type" value="Genomic_DNA"/>
</dbReference>
<sequence length="196" mass="20889">MYPLGRWKPEPQSPHEIAPGVFWLRMPLPFALDHINLWLLEDGDSWVVVDTGLGVPGCHEVWRAVLSGPLIAGKPVSRIFVTHYHPDHIGLAGWLAGETGAPLLMSRTDYLMASFLMLGALPAPPEGCRPSMRAPAGRRTPSTASPSGVGSVCAGGDATPRRLHSTAAWAGAPDRRGGVADPRRARPRAGTLLSGQ</sequence>
<gene>
    <name evidence="3" type="ORF">E6W36_09215</name>
</gene>
<keyword evidence="3" id="KW-0378">Hydrolase</keyword>
<dbReference type="Pfam" id="PF00753">
    <property type="entry name" value="Lactamase_B"/>
    <property type="match status" value="1"/>
</dbReference>
<evidence type="ECO:0000256" key="1">
    <source>
        <dbReference type="SAM" id="MobiDB-lite"/>
    </source>
</evidence>
<keyword evidence="4" id="KW-1185">Reference proteome</keyword>
<evidence type="ECO:0000259" key="2">
    <source>
        <dbReference type="SMART" id="SM00849"/>
    </source>
</evidence>